<proteinExistence type="predicted"/>
<evidence type="ECO:0000313" key="3">
    <source>
        <dbReference type="Proteomes" id="UP000036681"/>
    </source>
</evidence>
<feature type="compositionally biased region" description="Polar residues" evidence="1">
    <location>
        <begin position="105"/>
        <end position="130"/>
    </location>
</feature>
<evidence type="ECO:0000256" key="2">
    <source>
        <dbReference type="SAM" id="Phobius"/>
    </source>
</evidence>
<dbReference type="WBParaSite" id="ALUE_0001214401-mRNA-1">
    <property type="protein sequence ID" value="ALUE_0001214401-mRNA-1"/>
    <property type="gene ID" value="ALUE_0001214401"/>
</dbReference>
<feature type="region of interest" description="Disordered" evidence="1">
    <location>
        <begin position="99"/>
        <end position="130"/>
    </location>
</feature>
<protein>
    <submittedName>
        <fullName evidence="4">Uncharacterized protein</fullName>
    </submittedName>
</protein>
<reference evidence="4" key="1">
    <citation type="submission" date="2023-03" db="UniProtKB">
        <authorList>
            <consortium name="WormBaseParasite"/>
        </authorList>
    </citation>
    <scope>IDENTIFICATION</scope>
</reference>
<keyword evidence="2" id="KW-0472">Membrane</keyword>
<sequence>MDDEKDTRKIFIFGLCVLFGWMIVVIICASPKLFRDLFIRYCCCCCQRRKEDDKIEQAKARVRSASKSFLVNSIAAQPSAIFLHQILGSAYYIRPEDTIPEESRSNSQQPTVDGGTNTEESTQGGINEIP</sequence>
<keyword evidence="3" id="KW-1185">Reference proteome</keyword>
<accession>A0A9J2PS69</accession>
<keyword evidence="2" id="KW-0812">Transmembrane</keyword>
<feature type="transmembrane region" description="Helical" evidence="2">
    <location>
        <begin position="12"/>
        <end position="34"/>
    </location>
</feature>
<dbReference type="Proteomes" id="UP000036681">
    <property type="component" value="Unplaced"/>
</dbReference>
<evidence type="ECO:0000256" key="1">
    <source>
        <dbReference type="SAM" id="MobiDB-lite"/>
    </source>
</evidence>
<name>A0A9J2PS69_ASCLU</name>
<dbReference type="AlphaFoldDB" id="A0A9J2PS69"/>
<organism evidence="3 4">
    <name type="scientific">Ascaris lumbricoides</name>
    <name type="common">Giant roundworm</name>
    <dbReference type="NCBI Taxonomy" id="6252"/>
    <lineage>
        <taxon>Eukaryota</taxon>
        <taxon>Metazoa</taxon>
        <taxon>Ecdysozoa</taxon>
        <taxon>Nematoda</taxon>
        <taxon>Chromadorea</taxon>
        <taxon>Rhabditida</taxon>
        <taxon>Spirurina</taxon>
        <taxon>Ascaridomorpha</taxon>
        <taxon>Ascaridoidea</taxon>
        <taxon>Ascarididae</taxon>
        <taxon>Ascaris</taxon>
    </lineage>
</organism>
<evidence type="ECO:0000313" key="4">
    <source>
        <dbReference type="WBParaSite" id="ALUE_0001214401-mRNA-1"/>
    </source>
</evidence>
<keyword evidence="2" id="KW-1133">Transmembrane helix</keyword>